<evidence type="ECO:0000256" key="1">
    <source>
        <dbReference type="SAM" id="MobiDB-lite"/>
    </source>
</evidence>
<evidence type="ECO:0000313" key="2">
    <source>
        <dbReference type="EMBL" id="GHE08310.1"/>
    </source>
</evidence>
<dbReference type="Proteomes" id="UP000655443">
    <property type="component" value="Unassembled WGS sequence"/>
</dbReference>
<name>A0A918YNZ3_9ACTN</name>
<gene>
    <name evidence="2" type="ORF">GCM10010339_56200</name>
</gene>
<dbReference type="AlphaFoldDB" id="A0A918YNZ3"/>
<reference evidence="2" key="1">
    <citation type="journal article" date="2014" name="Int. J. Syst. Evol. Microbiol.">
        <title>Complete genome sequence of Corynebacterium casei LMG S-19264T (=DSM 44701T), isolated from a smear-ripened cheese.</title>
        <authorList>
            <consortium name="US DOE Joint Genome Institute (JGI-PGF)"/>
            <person name="Walter F."/>
            <person name="Albersmeier A."/>
            <person name="Kalinowski J."/>
            <person name="Ruckert C."/>
        </authorList>
    </citation>
    <scope>NUCLEOTIDE SEQUENCE</scope>
    <source>
        <strain evidence="2">JCM 4714</strain>
    </source>
</reference>
<feature type="compositionally biased region" description="Low complexity" evidence="1">
    <location>
        <begin position="109"/>
        <end position="120"/>
    </location>
</feature>
<organism evidence="2 3">
    <name type="scientific">Streptomyces alanosinicus</name>
    <dbReference type="NCBI Taxonomy" id="68171"/>
    <lineage>
        <taxon>Bacteria</taxon>
        <taxon>Bacillati</taxon>
        <taxon>Actinomycetota</taxon>
        <taxon>Actinomycetes</taxon>
        <taxon>Kitasatosporales</taxon>
        <taxon>Streptomycetaceae</taxon>
        <taxon>Streptomyces</taxon>
    </lineage>
</organism>
<sequence>MTLHNFRTQGAFLISAVRKAGATRFIRIRSLAGEPLKLRHGLTGSLTVLLDDGTPARTRDLGDGTLAIDLPENREVLVHCGARPDLVIPPVTVSEPGRARRGACRSDRTTPPGTGEPPCGDRAVQSIEGTLPERCRRIRAASAARVLRARGDGLEFGQ</sequence>
<proteinExistence type="predicted"/>
<comment type="caution">
    <text evidence="2">The sequence shown here is derived from an EMBL/GenBank/DDBJ whole genome shotgun (WGS) entry which is preliminary data.</text>
</comment>
<evidence type="ECO:0000313" key="3">
    <source>
        <dbReference type="Proteomes" id="UP000655443"/>
    </source>
</evidence>
<protein>
    <submittedName>
        <fullName evidence="2">Uncharacterized protein</fullName>
    </submittedName>
</protein>
<reference evidence="2" key="2">
    <citation type="submission" date="2020-09" db="EMBL/GenBank/DDBJ databases">
        <authorList>
            <person name="Sun Q."/>
            <person name="Ohkuma M."/>
        </authorList>
    </citation>
    <scope>NUCLEOTIDE SEQUENCE</scope>
    <source>
        <strain evidence="2">JCM 4714</strain>
    </source>
</reference>
<dbReference type="EMBL" id="BMVG01000016">
    <property type="protein sequence ID" value="GHE08310.1"/>
    <property type="molecule type" value="Genomic_DNA"/>
</dbReference>
<accession>A0A918YNZ3</accession>
<keyword evidence="3" id="KW-1185">Reference proteome</keyword>
<feature type="region of interest" description="Disordered" evidence="1">
    <location>
        <begin position="94"/>
        <end position="124"/>
    </location>
</feature>